<evidence type="ECO:0000256" key="2">
    <source>
        <dbReference type="PROSITE-ProRule" id="PRU00335"/>
    </source>
</evidence>
<sequence length="268" mass="28982">MSDEETARRMLAAAIAAVEESGMTVSLEHISFEKIISDAGVARSAVYRRWPYKDLFFSDLLRELAKGAGPAIIDANPGALPAAARTLLATLAWARTPALRPALAAEVLRRAALGEFEAFHGSSAWQTYLALQATFRGLPDGDLRAEVHRSLIESERAMVADVATAYTRLAQLIGLRPRAGITFETLARQAIAALRGLLLMAPSNPEIVTRRFQANPFGAPEPAEWSEPALAIASMVVGALEADPDVRWSDEHERSVAAALRTARIDRS</sequence>
<evidence type="ECO:0000256" key="1">
    <source>
        <dbReference type="ARBA" id="ARBA00023125"/>
    </source>
</evidence>
<dbReference type="InterPro" id="IPR001647">
    <property type="entry name" value="HTH_TetR"/>
</dbReference>
<evidence type="ECO:0000313" key="5">
    <source>
        <dbReference type="Proteomes" id="UP000253303"/>
    </source>
</evidence>
<evidence type="ECO:0000259" key="3">
    <source>
        <dbReference type="PROSITE" id="PS50977"/>
    </source>
</evidence>
<dbReference type="InterPro" id="IPR009057">
    <property type="entry name" value="Homeodomain-like_sf"/>
</dbReference>
<dbReference type="EMBL" id="QMEY01000001">
    <property type="protein sequence ID" value="RBQ22215.1"/>
    <property type="molecule type" value="Genomic_DNA"/>
</dbReference>
<gene>
    <name evidence="4" type="ORF">DP939_04535</name>
</gene>
<accession>A0A366M7R9</accession>
<dbReference type="Gene3D" id="1.10.357.10">
    <property type="entry name" value="Tetracycline Repressor, domain 2"/>
    <property type="match status" value="1"/>
</dbReference>
<protein>
    <submittedName>
        <fullName evidence="4">TetR/AcrR family transcriptional regulator</fullName>
    </submittedName>
</protein>
<reference evidence="4 5" key="1">
    <citation type="submission" date="2018-06" db="EMBL/GenBank/DDBJ databases">
        <title>Sphaerisporangium craniellae sp. nov., isolated from a marine sponge in the South China Sea.</title>
        <authorList>
            <person name="Li L."/>
        </authorList>
    </citation>
    <scope>NUCLEOTIDE SEQUENCE [LARGE SCALE GENOMIC DNA]</scope>
    <source>
        <strain evidence="4 5">LHW63015</strain>
    </source>
</reference>
<feature type="DNA-binding region" description="H-T-H motif" evidence="2">
    <location>
        <begin position="31"/>
        <end position="50"/>
    </location>
</feature>
<evidence type="ECO:0000313" key="4">
    <source>
        <dbReference type="EMBL" id="RBQ22215.1"/>
    </source>
</evidence>
<dbReference type="AlphaFoldDB" id="A0A366M7R9"/>
<proteinExistence type="predicted"/>
<keyword evidence="5" id="KW-1185">Reference proteome</keyword>
<dbReference type="Proteomes" id="UP000253303">
    <property type="component" value="Unassembled WGS sequence"/>
</dbReference>
<organism evidence="4 5">
    <name type="scientific">Spongiactinospora rosea</name>
    <dbReference type="NCBI Taxonomy" id="2248750"/>
    <lineage>
        <taxon>Bacteria</taxon>
        <taxon>Bacillati</taxon>
        <taxon>Actinomycetota</taxon>
        <taxon>Actinomycetes</taxon>
        <taxon>Streptosporangiales</taxon>
        <taxon>Streptosporangiaceae</taxon>
        <taxon>Spongiactinospora</taxon>
    </lineage>
</organism>
<keyword evidence="1 2" id="KW-0238">DNA-binding</keyword>
<comment type="caution">
    <text evidence="4">The sequence shown here is derived from an EMBL/GenBank/DDBJ whole genome shotgun (WGS) entry which is preliminary data.</text>
</comment>
<name>A0A366M7R9_9ACTN</name>
<dbReference type="OrthoDB" id="9796019at2"/>
<feature type="domain" description="HTH tetR-type" evidence="3">
    <location>
        <begin position="4"/>
        <end position="68"/>
    </location>
</feature>
<dbReference type="GO" id="GO:0003677">
    <property type="term" value="F:DNA binding"/>
    <property type="evidence" value="ECO:0007669"/>
    <property type="project" value="UniProtKB-UniRule"/>
</dbReference>
<dbReference type="PROSITE" id="PS50977">
    <property type="entry name" value="HTH_TETR_2"/>
    <property type="match status" value="1"/>
</dbReference>
<dbReference type="SUPFAM" id="SSF46689">
    <property type="entry name" value="Homeodomain-like"/>
    <property type="match status" value="1"/>
</dbReference>